<proteinExistence type="predicted"/>
<dbReference type="OrthoDB" id="72946at2"/>
<keyword evidence="4" id="KW-1185">Reference proteome</keyword>
<reference evidence="3 4" key="1">
    <citation type="submission" date="2019-07" db="EMBL/GenBank/DDBJ databases">
        <title>Whole genome shotgun sequence of Deinococcus cellulosilyticus NBRC 106333.</title>
        <authorList>
            <person name="Hosoyama A."/>
            <person name="Uohara A."/>
            <person name="Ohji S."/>
            <person name="Ichikawa N."/>
        </authorList>
    </citation>
    <scope>NUCLEOTIDE SEQUENCE [LARGE SCALE GENOMIC DNA]</scope>
    <source>
        <strain evidence="3 4">NBRC 106333</strain>
    </source>
</reference>
<feature type="signal peptide" evidence="2">
    <location>
        <begin position="1"/>
        <end position="17"/>
    </location>
</feature>
<protein>
    <submittedName>
        <fullName evidence="3">Uncharacterized protein</fullName>
    </submittedName>
</protein>
<dbReference type="AlphaFoldDB" id="A0A511MZ71"/>
<evidence type="ECO:0000313" key="4">
    <source>
        <dbReference type="Proteomes" id="UP000321306"/>
    </source>
</evidence>
<organism evidence="3 4">
    <name type="scientific">Deinococcus cellulosilyticus (strain DSM 18568 / NBRC 106333 / KACC 11606 / 5516J-15)</name>
    <dbReference type="NCBI Taxonomy" id="1223518"/>
    <lineage>
        <taxon>Bacteria</taxon>
        <taxon>Thermotogati</taxon>
        <taxon>Deinococcota</taxon>
        <taxon>Deinococci</taxon>
        <taxon>Deinococcales</taxon>
        <taxon>Deinococcaceae</taxon>
        <taxon>Deinococcus</taxon>
    </lineage>
</organism>
<sequence>MKKLLLTFALLSSCALADVQKYVDGEKQYVVMPSFWGELGWQVQVITDPVHGEGWQAKLGQQTIKVFQKDFALVNNEKVPLTLKPYLYFGRLLMNEQDVMTVFKPVTEVKFQLLDYKTGVVINPPKPQSGGFFGETQTVTPNPKTPTSPKPTDIIIKNEVFSQAGAESRGYIFLPRKSSVSVASVYTNATTILDVADIRADAFTQACTRDLTPKLLSPVSASYPVLYTPSMSSDGVMTMFGKVDSQNVYGALIRGDFGCTGIMYGYKVYLYATTLKR</sequence>
<dbReference type="EMBL" id="BJXB01000005">
    <property type="protein sequence ID" value="GEM45915.1"/>
    <property type="molecule type" value="Genomic_DNA"/>
</dbReference>
<name>A0A511MZ71_DEIC1</name>
<dbReference type="Proteomes" id="UP000321306">
    <property type="component" value="Unassembled WGS sequence"/>
</dbReference>
<keyword evidence="2" id="KW-0732">Signal</keyword>
<feature type="chain" id="PRO_5022120273" evidence="2">
    <location>
        <begin position="18"/>
        <end position="277"/>
    </location>
</feature>
<gene>
    <name evidence="3" type="ORF">DC3_15500</name>
</gene>
<evidence type="ECO:0000313" key="3">
    <source>
        <dbReference type="EMBL" id="GEM45915.1"/>
    </source>
</evidence>
<evidence type="ECO:0000256" key="1">
    <source>
        <dbReference type="SAM" id="MobiDB-lite"/>
    </source>
</evidence>
<dbReference type="RefSeq" id="WP_146883627.1">
    <property type="nucleotide sequence ID" value="NZ_BJXB01000005.1"/>
</dbReference>
<comment type="caution">
    <text evidence="3">The sequence shown here is derived from an EMBL/GenBank/DDBJ whole genome shotgun (WGS) entry which is preliminary data.</text>
</comment>
<feature type="region of interest" description="Disordered" evidence="1">
    <location>
        <begin position="132"/>
        <end position="151"/>
    </location>
</feature>
<accession>A0A511MZ71</accession>
<evidence type="ECO:0000256" key="2">
    <source>
        <dbReference type="SAM" id="SignalP"/>
    </source>
</evidence>